<feature type="signal peptide" evidence="1">
    <location>
        <begin position="1"/>
        <end position="18"/>
    </location>
</feature>
<protein>
    <submittedName>
        <fullName evidence="2">Uncharacterized protein</fullName>
    </submittedName>
</protein>
<evidence type="ECO:0000313" key="3">
    <source>
        <dbReference type="EMBL" id="QOS40859.1"/>
    </source>
</evidence>
<dbReference type="EMBL" id="CP031517">
    <property type="protein sequence ID" value="QOS40859.1"/>
    <property type="molecule type" value="Genomic_DNA"/>
</dbReference>
<keyword evidence="4" id="KW-1185">Reference proteome</keyword>
<evidence type="ECO:0000313" key="2">
    <source>
        <dbReference type="EMBL" id="MBB5219256.1"/>
    </source>
</evidence>
<evidence type="ECO:0000256" key="1">
    <source>
        <dbReference type="SAM" id="SignalP"/>
    </source>
</evidence>
<reference evidence="3 5" key="1">
    <citation type="submission" date="2018-08" db="EMBL/GenBank/DDBJ databases">
        <title>The first complete genome of Treponema rectale (CHPAT), a commensal spirochete of the bovine rectum.</title>
        <authorList>
            <person name="Staton G.J."/>
            <person name="Clegg S.R."/>
            <person name="Carter S.D."/>
            <person name="Radford A.D."/>
            <person name="Darby A."/>
            <person name="Hall N."/>
            <person name="Birtles R.J."/>
            <person name="Evans N.J."/>
        </authorList>
    </citation>
    <scope>NUCLEOTIDE SEQUENCE [LARGE SCALE GENOMIC DNA]</scope>
    <source>
        <strain evidence="3 5">CHPA</strain>
    </source>
</reference>
<dbReference type="Proteomes" id="UP000593591">
    <property type="component" value="Chromosome"/>
</dbReference>
<proteinExistence type="predicted"/>
<accession>A0A840SH78</accession>
<evidence type="ECO:0000313" key="4">
    <source>
        <dbReference type="Proteomes" id="UP000578697"/>
    </source>
</evidence>
<dbReference type="Proteomes" id="UP000578697">
    <property type="component" value="Unassembled WGS sequence"/>
</dbReference>
<dbReference type="RefSeq" id="WP_184652669.1">
    <property type="nucleotide sequence ID" value="NZ_JACHFR010000002.1"/>
</dbReference>
<gene>
    <name evidence="3" type="ORF">DYE49_10500</name>
    <name evidence="2" type="ORF">HNP77_001625</name>
</gene>
<organism evidence="2 4">
    <name type="scientific">Treponema rectale</name>
    <dbReference type="NCBI Taxonomy" id="744512"/>
    <lineage>
        <taxon>Bacteria</taxon>
        <taxon>Pseudomonadati</taxon>
        <taxon>Spirochaetota</taxon>
        <taxon>Spirochaetia</taxon>
        <taxon>Spirochaetales</taxon>
        <taxon>Treponemataceae</taxon>
        <taxon>Treponema</taxon>
    </lineage>
</organism>
<name>A0A840SH78_9SPIR</name>
<sequence>MKRFFVFLVLLTAPTVCFSNTKDTSQDIKFPQTVFSQQDSVCINRLSASSEYDESDSLGTALFRVIFELLLIQNLSVYYDEYPFADGNNYITYAAGPDETYGKPWRYTIETGAFYYPRTKTIGNCTRLEGTTWHFFGPVFDNQVFKKTDEDFFYGYFNLGGQYYLFQTNPLSVSFFVQWAHVYGKIKNDGIGFGFILKSFIARKLLLEYRFYASDFSSDEDKKGLEYDPDSIIENNLEAGIMLADGIELFLGWKVQQNGFTQIQCSAASIGLKKHF</sequence>
<feature type="chain" id="PRO_5036240841" evidence="1">
    <location>
        <begin position="19"/>
        <end position="276"/>
    </location>
</feature>
<keyword evidence="1" id="KW-0732">Signal</keyword>
<dbReference type="AlphaFoldDB" id="A0A840SH78"/>
<reference evidence="2 4" key="2">
    <citation type="submission" date="2020-08" db="EMBL/GenBank/DDBJ databases">
        <title>Genomic Encyclopedia of Type Strains, Phase IV (KMG-IV): sequencing the most valuable type-strain genomes for metagenomic binning, comparative biology and taxonomic classification.</title>
        <authorList>
            <person name="Goeker M."/>
        </authorList>
    </citation>
    <scope>NUCLEOTIDE SEQUENCE [LARGE SCALE GENOMIC DNA]</scope>
    <source>
        <strain evidence="2 4">DSM 103679</strain>
    </source>
</reference>
<dbReference type="KEGG" id="trc:DYE49_10500"/>
<evidence type="ECO:0000313" key="5">
    <source>
        <dbReference type="Proteomes" id="UP000593591"/>
    </source>
</evidence>
<dbReference type="EMBL" id="JACHFR010000002">
    <property type="protein sequence ID" value="MBB5219256.1"/>
    <property type="molecule type" value="Genomic_DNA"/>
</dbReference>